<protein>
    <submittedName>
        <fullName evidence="2">Uncharacterized protein</fullName>
    </submittedName>
</protein>
<name>A0A0D6PVW7_KOMEU</name>
<dbReference type="Proteomes" id="UP000032675">
    <property type="component" value="Unassembled WGS sequence"/>
</dbReference>
<dbReference type="EMBL" id="BANI01000025">
    <property type="protein sequence ID" value="GAN95467.1"/>
    <property type="molecule type" value="Genomic_DNA"/>
</dbReference>
<feature type="region of interest" description="Disordered" evidence="1">
    <location>
        <begin position="72"/>
        <end position="102"/>
    </location>
</feature>
<evidence type="ECO:0000313" key="3">
    <source>
        <dbReference type="Proteomes" id="UP000032675"/>
    </source>
</evidence>
<feature type="compositionally biased region" description="Polar residues" evidence="1">
    <location>
        <begin position="93"/>
        <end position="102"/>
    </location>
</feature>
<reference evidence="2 3" key="1">
    <citation type="submission" date="2012-11" db="EMBL/GenBank/DDBJ databases">
        <title>Whole genome sequence of Gluconacetobacter europaeus NBRC3261.</title>
        <authorList>
            <person name="Azuma Y."/>
            <person name="Higashiura N."/>
            <person name="Hirakawa H."/>
            <person name="Matsushita K."/>
        </authorList>
    </citation>
    <scope>NUCLEOTIDE SEQUENCE [LARGE SCALE GENOMIC DNA]</scope>
    <source>
        <strain evidence="2 3">NBRC 3261</strain>
    </source>
</reference>
<sequence length="102" mass="11337">MKDASRLPYWPRAMSEELAAAYAGGISVTTLRREVAEGNAPKPHHISGRRVVWFIEELDAWMDRIKEQTVSVQPEKKQTTNSWAAAAAAAGKTSGQRRSTLR</sequence>
<comment type="caution">
    <text evidence="2">The sequence shown here is derived from an EMBL/GenBank/DDBJ whole genome shotgun (WGS) entry which is preliminary data.</text>
</comment>
<evidence type="ECO:0000256" key="1">
    <source>
        <dbReference type="SAM" id="MobiDB-lite"/>
    </source>
</evidence>
<dbReference type="AlphaFoldDB" id="A0A0D6PVW7"/>
<gene>
    <name evidence="2" type="ORF">Geu3261_0025_023</name>
</gene>
<proteinExistence type="predicted"/>
<accession>A0A0D6PVW7</accession>
<organism evidence="2 3">
    <name type="scientific">Komagataeibacter europaeus NBRC 3261</name>
    <dbReference type="NCBI Taxonomy" id="1234669"/>
    <lineage>
        <taxon>Bacteria</taxon>
        <taxon>Pseudomonadati</taxon>
        <taxon>Pseudomonadota</taxon>
        <taxon>Alphaproteobacteria</taxon>
        <taxon>Acetobacterales</taxon>
        <taxon>Acetobacteraceae</taxon>
        <taxon>Komagataeibacter</taxon>
    </lineage>
</organism>
<evidence type="ECO:0000313" key="2">
    <source>
        <dbReference type="EMBL" id="GAN95467.1"/>
    </source>
</evidence>